<sequence>MALSTLRRVIGVVKDQTSIGLAKVSSSSLRSDLDIAIVKATRHDGFPAKEKHVREILSLTTYSRSNISACVHAIARRLHRTRNWTVALKALVLVQRLLVDGEPAYEQEIFFTTWQGTRLLNMSEFRDTSSRSDSWDFSAFVRTYALYLDEKLDYRMHTLRKKQGISRFEEDKREEEHVRHAVRSTPRRERKTEDIFLEMQQLQQLLERFLACRPTGEAKVNRVVFTALNPIVKESFQICGEMTAIITVLIDRFPDFDVPNCVKTYEIFCRVQKQVEDLYRFYSWCKHVGIARTSEYPEVDVITQKKLDLMDEFIRDKLEEAQREKARRIERKHEKIQTAKLDDVAEQDMFSIKALPPPEGFNDTMVPDRNTEQGENRGNVQQEADLLDLGSAPVTCRDQGEILALALFGDTTSAGPGAAPAWEAFSDNRNKADWETALVQSVSNLSNQRTTMGGGFDMLLLNGMYQHGAMSAAVTNTNFTGSASSIAYGSDGRSPSILALPAPPTPNERTTNYFADPFAPSMTIMPPLYVQMSDMEKKQQLLVEEQLMWQRYTRDGMPGWLGSAQLQANQHTVGGYGYGHGYGYGYQRSY</sequence>
<name>A0ACB9M796_9MYRT</name>
<accession>A0ACB9M796</accession>
<evidence type="ECO:0000313" key="1">
    <source>
        <dbReference type="EMBL" id="KAI4318781.1"/>
    </source>
</evidence>
<dbReference type="EMBL" id="CM042889">
    <property type="protein sequence ID" value="KAI4318781.1"/>
    <property type="molecule type" value="Genomic_DNA"/>
</dbReference>
<evidence type="ECO:0000313" key="2">
    <source>
        <dbReference type="Proteomes" id="UP001057402"/>
    </source>
</evidence>
<protein>
    <submittedName>
        <fullName evidence="1">Uncharacterized protein</fullName>
    </submittedName>
</protein>
<proteinExistence type="predicted"/>
<reference evidence="2" key="1">
    <citation type="journal article" date="2023" name="Front. Plant Sci.">
        <title>Chromosomal-level genome assembly of Melastoma candidum provides insights into trichome evolution.</title>
        <authorList>
            <person name="Zhong Y."/>
            <person name="Wu W."/>
            <person name="Sun C."/>
            <person name="Zou P."/>
            <person name="Liu Y."/>
            <person name="Dai S."/>
            <person name="Zhou R."/>
        </authorList>
    </citation>
    <scope>NUCLEOTIDE SEQUENCE [LARGE SCALE GENOMIC DNA]</scope>
</reference>
<keyword evidence="2" id="KW-1185">Reference proteome</keyword>
<dbReference type="Proteomes" id="UP001057402">
    <property type="component" value="Chromosome 10"/>
</dbReference>
<comment type="caution">
    <text evidence="1">The sequence shown here is derived from an EMBL/GenBank/DDBJ whole genome shotgun (WGS) entry which is preliminary data.</text>
</comment>
<gene>
    <name evidence="1" type="ORF">MLD38_032448</name>
</gene>
<organism evidence="1 2">
    <name type="scientific">Melastoma candidum</name>
    <dbReference type="NCBI Taxonomy" id="119954"/>
    <lineage>
        <taxon>Eukaryota</taxon>
        <taxon>Viridiplantae</taxon>
        <taxon>Streptophyta</taxon>
        <taxon>Embryophyta</taxon>
        <taxon>Tracheophyta</taxon>
        <taxon>Spermatophyta</taxon>
        <taxon>Magnoliopsida</taxon>
        <taxon>eudicotyledons</taxon>
        <taxon>Gunneridae</taxon>
        <taxon>Pentapetalae</taxon>
        <taxon>rosids</taxon>
        <taxon>malvids</taxon>
        <taxon>Myrtales</taxon>
        <taxon>Melastomataceae</taxon>
        <taxon>Melastomatoideae</taxon>
        <taxon>Melastomateae</taxon>
        <taxon>Melastoma</taxon>
    </lineage>
</organism>